<sequence length="61" mass="7132">MQNPANAYYFDIKEIASIWLSDTTISKNLYTSLGEFVDEFQEYWHADAWLESIRTSSGEFT</sequence>
<dbReference type="OrthoDB" id="4207238at2759"/>
<dbReference type="AlphaFoldDB" id="A0A3N4L5D6"/>
<dbReference type="EMBL" id="ML121712">
    <property type="protein sequence ID" value="RPB18063.1"/>
    <property type="molecule type" value="Genomic_DNA"/>
</dbReference>
<dbReference type="InParanoid" id="A0A3N4L5D6"/>
<accession>A0A3N4L5D6</accession>
<keyword evidence="2" id="KW-1185">Reference proteome</keyword>
<evidence type="ECO:0000313" key="1">
    <source>
        <dbReference type="EMBL" id="RPB18063.1"/>
    </source>
</evidence>
<name>A0A3N4L5D6_9PEZI</name>
<gene>
    <name evidence="1" type="ORF">L211DRAFT_798576</name>
</gene>
<protein>
    <submittedName>
        <fullName evidence="1">Uncharacterized protein</fullName>
    </submittedName>
</protein>
<evidence type="ECO:0000313" key="2">
    <source>
        <dbReference type="Proteomes" id="UP000267821"/>
    </source>
</evidence>
<dbReference type="Proteomes" id="UP000267821">
    <property type="component" value="Unassembled WGS sequence"/>
</dbReference>
<proteinExistence type="predicted"/>
<reference evidence="1 2" key="1">
    <citation type="journal article" date="2018" name="Nat. Ecol. Evol.">
        <title>Pezizomycetes genomes reveal the molecular basis of ectomycorrhizal truffle lifestyle.</title>
        <authorList>
            <person name="Murat C."/>
            <person name="Payen T."/>
            <person name="Noel B."/>
            <person name="Kuo A."/>
            <person name="Morin E."/>
            <person name="Chen J."/>
            <person name="Kohler A."/>
            <person name="Krizsan K."/>
            <person name="Balestrini R."/>
            <person name="Da Silva C."/>
            <person name="Montanini B."/>
            <person name="Hainaut M."/>
            <person name="Levati E."/>
            <person name="Barry K.W."/>
            <person name="Belfiori B."/>
            <person name="Cichocki N."/>
            <person name="Clum A."/>
            <person name="Dockter R.B."/>
            <person name="Fauchery L."/>
            <person name="Guy J."/>
            <person name="Iotti M."/>
            <person name="Le Tacon F."/>
            <person name="Lindquist E.A."/>
            <person name="Lipzen A."/>
            <person name="Malagnac F."/>
            <person name="Mello A."/>
            <person name="Molinier V."/>
            <person name="Miyauchi S."/>
            <person name="Poulain J."/>
            <person name="Riccioni C."/>
            <person name="Rubini A."/>
            <person name="Sitrit Y."/>
            <person name="Splivallo R."/>
            <person name="Traeger S."/>
            <person name="Wang M."/>
            <person name="Zifcakova L."/>
            <person name="Wipf D."/>
            <person name="Zambonelli A."/>
            <person name="Paolocci F."/>
            <person name="Nowrousian M."/>
            <person name="Ottonello S."/>
            <person name="Baldrian P."/>
            <person name="Spatafora J.W."/>
            <person name="Henrissat B."/>
            <person name="Nagy L.G."/>
            <person name="Aury J.M."/>
            <person name="Wincker P."/>
            <person name="Grigoriev I.V."/>
            <person name="Bonfante P."/>
            <person name="Martin F.M."/>
        </authorList>
    </citation>
    <scope>NUCLEOTIDE SEQUENCE [LARGE SCALE GENOMIC DNA]</scope>
    <source>
        <strain evidence="1 2">ATCC MYA-4762</strain>
    </source>
</reference>
<organism evidence="1 2">
    <name type="scientific">Terfezia boudieri ATCC MYA-4762</name>
    <dbReference type="NCBI Taxonomy" id="1051890"/>
    <lineage>
        <taxon>Eukaryota</taxon>
        <taxon>Fungi</taxon>
        <taxon>Dikarya</taxon>
        <taxon>Ascomycota</taxon>
        <taxon>Pezizomycotina</taxon>
        <taxon>Pezizomycetes</taxon>
        <taxon>Pezizales</taxon>
        <taxon>Pezizaceae</taxon>
        <taxon>Terfezia</taxon>
    </lineage>
</organism>